<dbReference type="EMBL" id="JAVHJS010000012">
    <property type="protein sequence ID" value="KAK2841278.1"/>
    <property type="molecule type" value="Genomic_DNA"/>
</dbReference>
<gene>
    <name evidence="2" type="ORF">Q7C36_012857</name>
</gene>
<keyword evidence="3" id="KW-1185">Reference proteome</keyword>
<accession>A0AA88SS51</accession>
<evidence type="ECO:0000313" key="2">
    <source>
        <dbReference type="EMBL" id="KAK2841278.1"/>
    </source>
</evidence>
<organism evidence="2 3">
    <name type="scientific">Tachysurus vachellii</name>
    <name type="common">Darkbarbel catfish</name>
    <name type="synonym">Pelteobagrus vachellii</name>
    <dbReference type="NCBI Taxonomy" id="175792"/>
    <lineage>
        <taxon>Eukaryota</taxon>
        <taxon>Metazoa</taxon>
        <taxon>Chordata</taxon>
        <taxon>Craniata</taxon>
        <taxon>Vertebrata</taxon>
        <taxon>Euteleostomi</taxon>
        <taxon>Actinopterygii</taxon>
        <taxon>Neopterygii</taxon>
        <taxon>Teleostei</taxon>
        <taxon>Ostariophysi</taxon>
        <taxon>Siluriformes</taxon>
        <taxon>Bagridae</taxon>
        <taxon>Tachysurus</taxon>
    </lineage>
</organism>
<dbReference type="AlphaFoldDB" id="A0AA88SS51"/>
<sequence>MRAIQAANHLIRKQAWDRKTRWTWNGPDEDLEVQVGHFKQLDSAKEGSHSAYQFAPVALNGASQIQEKQSSKPQDFILKPRQVVLQNTQVHKTKEEDVNTLDISNSLPPICGSRIRTVRGAKSCISNQHALETGTKAGVSSNGARSVRTLICRQKERAQLTSTVDMICRSLAPFRVTDRTQDSEIPPLQRGKKKRAWMKPSAMTPTHSRGHLGFDKKNLSSNDSGVITERIKDSVSVCETKRHSQPLSDSAIETETHSSHRRRGEERTRGIEDEEEVYYTTKMIAEWIIRVNASLFSPFKDELDKTHLKEEDVDTIKIVYGQD</sequence>
<protein>
    <submittedName>
        <fullName evidence="2">Uncharacterized protein</fullName>
    </submittedName>
</protein>
<feature type="region of interest" description="Disordered" evidence="1">
    <location>
        <begin position="179"/>
        <end position="217"/>
    </location>
</feature>
<evidence type="ECO:0000313" key="3">
    <source>
        <dbReference type="Proteomes" id="UP001187315"/>
    </source>
</evidence>
<dbReference type="Proteomes" id="UP001187315">
    <property type="component" value="Unassembled WGS sequence"/>
</dbReference>
<proteinExistence type="predicted"/>
<feature type="region of interest" description="Disordered" evidence="1">
    <location>
        <begin position="237"/>
        <end position="269"/>
    </location>
</feature>
<name>A0AA88SS51_TACVA</name>
<feature type="compositionally biased region" description="Basic and acidic residues" evidence="1">
    <location>
        <begin position="254"/>
        <end position="269"/>
    </location>
</feature>
<comment type="caution">
    <text evidence="2">The sequence shown here is derived from an EMBL/GenBank/DDBJ whole genome shotgun (WGS) entry which is preliminary data.</text>
</comment>
<evidence type="ECO:0000256" key="1">
    <source>
        <dbReference type="SAM" id="MobiDB-lite"/>
    </source>
</evidence>
<reference evidence="2" key="1">
    <citation type="submission" date="2023-08" db="EMBL/GenBank/DDBJ databases">
        <title>Pelteobagrus vachellii genome.</title>
        <authorList>
            <person name="Liu H."/>
        </authorList>
    </citation>
    <scope>NUCLEOTIDE SEQUENCE</scope>
    <source>
        <strain evidence="2">PRFRI_2022a</strain>
        <tissue evidence="2">Muscle</tissue>
    </source>
</reference>